<dbReference type="Pfam" id="PF13466">
    <property type="entry name" value="STAS_2"/>
    <property type="match status" value="1"/>
</dbReference>
<gene>
    <name evidence="2" type="ORF">HRQ87_11760</name>
</gene>
<protein>
    <submittedName>
        <fullName evidence="2">STAS domain-containing protein</fullName>
    </submittedName>
</protein>
<evidence type="ECO:0000313" key="2">
    <source>
        <dbReference type="EMBL" id="NSX55481.1"/>
    </source>
</evidence>
<dbReference type="InterPro" id="IPR058548">
    <property type="entry name" value="MlaB-like_STAS"/>
</dbReference>
<evidence type="ECO:0000313" key="3">
    <source>
        <dbReference type="Proteomes" id="UP000777935"/>
    </source>
</evidence>
<dbReference type="SUPFAM" id="SSF52091">
    <property type="entry name" value="SpoIIaa-like"/>
    <property type="match status" value="1"/>
</dbReference>
<evidence type="ECO:0000259" key="1">
    <source>
        <dbReference type="PROSITE" id="PS50801"/>
    </source>
</evidence>
<dbReference type="CDD" id="cd07043">
    <property type="entry name" value="STAS_anti-anti-sigma_factors"/>
    <property type="match status" value="1"/>
</dbReference>
<comment type="caution">
    <text evidence="2">The sequence shown here is derived from an EMBL/GenBank/DDBJ whole genome shotgun (WGS) entry which is preliminary data.</text>
</comment>
<dbReference type="Proteomes" id="UP000777935">
    <property type="component" value="Unassembled WGS sequence"/>
</dbReference>
<dbReference type="Gene3D" id="3.30.750.24">
    <property type="entry name" value="STAS domain"/>
    <property type="match status" value="1"/>
</dbReference>
<accession>A0ABX2ITZ1</accession>
<dbReference type="EMBL" id="JABUFE010000006">
    <property type="protein sequence ID" value="NSX55481.1"/>
    <property type="molecule type" value="Genomic_DNA"/>
</dbReference>
<dbReference type="InterPro" id="IPR002645">
    <property type="entry name" value="STAS_dom"/>
</dbReference>
<dbReference type="InterPro" id="IPR036513">
    <property type="entry name" value="STAS_dom_sf"/>
</dbReference>
<keyword evidence="3" id="KW-1185">Reference proteome</keyword>
<reference evidence="2 3" key="1">
    <citation type="submission" date="2020-06" db="EMBL/GenBank/DDBJ databases">
        <title>Sulfitobacter algicola sp. nov., isolated from green algae.</title>
        <authorList>
            <person name="Wang C."/>
        </authorList>
    </citation>
    <scope>NUCLEOTIDE SEQUENCE [LARGE SCALE GENOMIC DNA]</scope>
    <source>
        <strain evidence="2 3">1151</strain>
    </source>
</reference>
<feature type="domain" description="STAS" evidence="1">
    <location>
        <begin position="32"/>
        <end position="92"/>
    </location>
</feature>
<proteinExistence type="predicted"/>
<organism evidence="2 3">
    <name type="scientific">Parasulfitobacter algicola</name>
    <dbReference type="NCBI Taxonomy" id="2614809"/>
    <lineage>
        <taxon>Bacteria</taxon>
        <taxon>Pseudomonadati</taxon>
        <taxon>Pseudomonadota</taxon>
        <taxon>Alphaproteobacteria</taxon>
        <taxon>Rhodobacterales</taxon>
        <taxon>Roseobacteraceae</taxon>
        <taxon>Parasulfitobacter</taxon>
    </lineage>
</organism>
<dbReference type="PROSITE" id="PS50801">
    <property type="entry name" value="STAS"/>
    <property type="match status" value="1"/>
</dbReference>
<sequence length="92" mass="9776">MTMAETILLPSRLDVKAAPGLHKTLSPMDGDVVLDASGVTHIGTQCLQVILACKQKLDAANTTLRLENLSTDCTEQLALFGLDSNFSTETAT</sequence>
<name>A0ABX2ITZ1_9RHOB</name>